<evidence type="ECO:0000313" key="4">
    <source>
        <dbReference type="EMBL" id="ABB27979.1"/>
    </source>
</evidence>
<dbReference type="HOGENOM" id="CLU_041900_0_1_10"/>
<dbReference type="KEGG" id="cch:Cag_0788"/>
<dbReference type="PANTHER" id="PTHR33498:SF1">
    <property type="entry name" value="TRANSPOSASE FOR INSERTION SEQUENCE ELEMENT IS1557"/>
    <property type="match status" value="1"/>
</dbReference>
<gene>
    <name evidence="4" type="ordered locus">Cag_0708</name>
    <name evidence="5" type="ordered locus">Cag_0788</name>
</gene>
<organism evidence="5">
    <name type="scientific">Chlorobium chlorochromatii (strain CaD3)</name>
    <dbReference type="NCBI Taxonomy" id="340177"/>
    <lineage>
        <taxon>Bacteria</taxon>
        <taxon>Pseudomonadati</taxon>
        <taxon>Chlorobiota</taxon>
        <taxon>Chlorobiia</taxon>
        <taxon>Chlorobiales</taxon>
        <taxon>Chlorobiaceae</taxon>
        <taxon>Chlorobium/Pelodictyon group</taxon>
        <taxon>Chlorobium</taxon>
    </lineage>
</organism>
<dbReference type="OrthoDB" id="593834at2"/>
<evidence type="ECO:0000259" key="3">
    <source>
        <dbReference type="Pfam" id="PF14690"/>
    </source>
</evidence>
<dbReference type="InterPro" id="IPR029261">
    <property type="entry name" value="Transposase_Znf"/>
</dbReference>
<dbReference type="AlphaFoldDB" id="Q3ASH1"/>
<dbReference type="PANTHER" id="PTHR33498">
    <property type="entry name" value="TRANSPOSASE FOR INSERTION SEQUENCE ELEMENT IS1557"/>
    <property type="match status" value="1"/>
</dbReference>
<dbReference type="KEGG" id="cch:Cag_0708"/>
<dbReference type="Pfam" id="PF01610">
    <property type="entry name" value="DDE_Tnp_ISL3"/>
    <property type="match status" value="1"/>
</dbReference>
<dbReference type="EMBL" id="CP000108">
    <property type="protein sequence ID" value="ABB28054.1"/>
    <property type="molecule type" value="Genomic_DNA"/>
</dbReference>
<evidence type="ECO:0000259" key="1">
    <source>
        <dbReference type="Pfam" id="PF01610"/>
    </source>
</evidence>
<dbReference type="eggNOG" id="COG3464">
    <property type="taxonomic scope" value="Bacteria"/>
</dbReference>
<reference evidence="5" key="1">
    <citation type="submission" date="2005-08" db="EMBL/GenBank/DDBJ databases">
        <title>Complete sequence of Chlorobium chlorochromatii CaD3.</title>
        <authorList>
            <person name="Copeland A."/>
            <person name="Lucas S."/>
            <person name="Lapidus A."/>
            <person name="Barry K."/>
            <person name="Detter J.C."/>
            <person name="Glavina T."/>
            <person name="Hammon N."/>
            <person name="Israni S."/>
            <person name="Pitluck S."/>
            <person name="Bryant D."/>
            <person name="Schmutz J."/>
            <person name="Larimer F."/>
            <person name="Land M."/>
            <person name="Kyrpides N."/>
            <person name="Ivanova N."/>
            <person name="Richardson P."/>
        </authorList>
    </citation>
    <scope>NUCLEOTIDE SEQUENCE [LARGE SCALE GENOMIC DNA]</scope>
    <source>
        <strain evidence="5">CaD3</strain>
    </source>
</reference>
<dbReference type="InterPro" id="IPR032877">
    <property type="entry name" value="Transposase_HTH"/>
</dbReference>
<feature type="domain" description="Transposase IS204/IS1001/IS1096/IS1165 zinc-finger" evidence="3">
    <location>
        <begin position="43"/>
        <end position="87"/>
    </location>
</feature>
<evidence type="ECO:0000313" key="5">
    <source>
        <dbReference type="EMBL" id="ABB28054.1"/>
    </source>
</evidence>
<feature type="domain" description="Transposase IS204/IS1001/IS1096/IS1165 helix-turn-helix" evidence="2">
    <location>
        <begin position="94"/>
        <end position="142"/>
    </location>
</feature>
<proteinExistence type="predicted"/>
<dbReference type="EMBL" id="CP000108">
    <property type="protein sequence ID" value="ABB27979.1"/>
    <property type="molecule type" value="Genomic_DNA"/>
</dbReference>
<accession>Q3ASH1</accession>
<dbReference type="Pfam" id="PF13542">
    <property type="entry name" value="HTH_Tnp_ISL3"/>
    <property type="match status" value="1"/>
</dbReference>
<protein>
    <submittedName>
        <fullName evidence="5">Transposase</fullName>
    </submittedName>
</protein>
<name>Q3ASH1_CHLCH</name>
<dbReference type="Pfam" id="PF14690">
    <property type="entry name" value="Zn_ribbon_ISL3"/>
    <property type="match status" value="1"/>
</dbReference>
<dbReference type="STRING" id="340177.Cag_0708"/>
<feature type="domain" description="Transposase IS204/IS1001/IS1096/IS1165 DDE" evidence="1">
    <location>
        <begin position="158"/>
        <end position="393"/>
    </location>
</feature>
<evidence type="ECO:0000259" key="2">
    <source>
        <dbReference type="Pfam" id="PF13542"/>
    </source>
</evidence>
<dbReference type="InterPro" id="IPR047951">
    <property type="entry name" value="Transpos_ISL3"/>
</dbReference>
<sequence length="411" mass="47515">MKDTVLFQQALCLPMPWFVKSSAFDIEQKRLTIQLDFQKGSTFSCPTCGQHDLKAYDTAEKQWRHLNFFQHECYLTARVPRISCPTCGVKAITDLPWARRDSGFTLLFEAMIIALVPSMPCKTIANYVGEHDSRIWRIIHYYLDEALEQQDLSAVTKVGLDETASKRGHNYVTSFVDLESSKVLFVTEGKDATTVEKFHKHLLAHKGKAENIKEICCDMSPAFIKGVTTNFPETHITFDKFHIIQVLTKAVDEVRREEQKERPELAKSRYLWLKNQVHLNQSQQVKLEKLQLKKLNLKTARAYQVKLNFQEFFKQAPAYAQSFLNQWYYSASHSRLEPIKEAARTIKRHWYGILRWFTSNITNGKLEGLNSMIQAAKARARGYRTTNNLIAMIYFIGSKFEFALPALTHSK</sequence>
<dbReference type="InterPro" id="IPR002560">
    <property type="entry name" value="Transposase_DDE"/>
</dbReference>
<dbReference type="NCBIfam" id="NF033550">
    <property type="entry name" value="transpos_ISL3"/>
    <property type="match status" value="1"/>
</dbReference>